<evidence type="ECO:0000256" key="3">
    <source>
        <dbReference type="ARBA" id="ARBA00023315"/>
    </source>
</evidence>
<evidence type="ECO:0000313" key="6">
    <source>
        <dbReference type="EMBL" id="AEF42498.1"/>
    </source>
</evidence>
<dbReference type="PANTHER" id="PTHR10434:SF66">
    <property type="entry name" value="PHOSPHOLIPID_GLYCEROL ACYLTRANSFERASE DOMAIN-CONTAINING PROTEIN"/>
    <property type="match status" value="1"/>
</dbReference>
<evidence type="ECO:0000313" key="7">
    <source>
        <dbReference type="Proteomes" id="UP000009235"/>
    </source>
</evidence>
<evidence type="ECO:0000259" key="5">
    <source>
        <dbReference type="SMART" id="SM00563"/>
    </source>
</evidence>
<proteinExistence type="inferred from homology"/>
<dbReference type="InterPro" id="IPR006385">
    <property type="entry name" value="HAD_hydro_SerB1"/>
</dbReference>
<dbReference type="RefSeq" id="WP_013808847.1">
    <property type="nucleotide sequence ID" value="NC_015564.1"/>
</dbReference>
<evidence type="ECO:0000256" key="2">
    <source>
        <dbReference type="ARBA" id="ARBA00022679"/>
    </source>
</evidence>
<dbReference type="InterPro" id="IPR004552">
    <property type="entry name" value="AGP_acyltrans"/>
</dbReference>
<gene>
    <name evidence="6" type="ordered locus">AS9A_4064</name>
</gene>
<keyword evidence="2 4" id="KW-0808">Transferase</keyword>
<dbReference type="Gene3D" id="1.20.1440.100">
    <property type="entry name" value="SG protein - dephosphorylation function"/>
    <property type="match status" value="1"/>
</dbReference>
<dbReference type="HOGENOM" id="CLU_027938_11_1_11"/>
<dbReference type="Proteomes" id="UP000009235">
    <property type="component" value="Chromosome"/>
</dbReference>
<dbReference type="GO" id="GO:0016787">
    <property type="term" value="F:hydrolase activity"/>
    <property type="evidence" value="ECO:0007669"/>
    <property type="project" value="UniProtKB-KW"/>
</dbReference>
<dbReference type="KEGG" id="asd:AS9A_4064"/>
<dbReference type="InterPro" id="IPR002123">
    <property type="entry name" value="Plipid/glycerol_acylTrfase"/>
</dbReference>
<dbReference type="GO" id="GO:0003841">
    <property type="term" value="F:1-acylglycerol-3-phosphate O-acyltransferase activity"/>
    <property type="evidence" value="ECO:0007669"/>
    <property type="project" value="UniProtKB-UniRule"/>
</dbReference>
<comment type="catalytic activity">
    <reaction evidence="4">
        <text>a 1-acyl-sn-glycero-3-phosphate + an acyl-CoA = a 1,2-diacyl-sn-glycero-3-phosphate + CoA</text>
        <dbReference type="Rhea" id="RHEA:19709"/>
        <dbReference type="ChEBI" id="CHEBI:57287"/>
        <dbReference type="ChEBI" id="CHEBI:57970"/>
        <dbReference type="ChEBI" id="CHEBI:58342"/>
        <dbReference type="ChEBI" id="CHEBI:58608"/>
        <dbReference type="EC" id="2.3.1.51"/>
    </reaction>
</comment>
<accession>F6EJ82</accession>
<dbReference type="Pfam" id="PF01553">
    <property type="entry name" value="Acyltransferase"/>
    <property type="match status" value="1"/>
</dbReference>
<dbReference type="eggNOG" id="COG0560">
    <property type="taxonomic scope" value="Bacteria"/>
</dbReference>
<keyword evidence="4" id="KW-0444">Lipid biosynthesis</keyword>
<dbReference type="PANTHER" id="PTHR10434">
    <property type="entry name" value="1-ACYL-SN-GLYCEROL-3-PHOSPHATE ACYLTRANSFERASE"/>
    <property type="match status" value="1"/>
</dbReference>
<protein>
    <recommendedName>
        <fullName evidence="4">1-acyl-sn-glycerol-3-phosphate acyltransferase</fullName>
        <ecNumber evidence="4">2.3.1.51</ecNumber>
    </recommendedName>
</protein>
<feature type="domain" description="Phospholipid/glycerol acyltransferase" evidence="5">
    <location>
        <begin position="307"/>
        <end position="421"/>
    </location>
</feature>
<comment type="domain">
    <text evidence="4">The HXXXXD motif is essential for acyltransferase activity and may constitute the binding site for the phosphate moiety of the glycerol-3-phosphate.</text>
</comment>
<organism evidence="6 7">
    <name type="scientific">Hoyosella subflava (strain DSM 45089 / JCM 17490 / NBRC 109087 / DQS3-9A1)</name>
    <name type="common">Amycolicicoccus subflavus</name>
    <dbReference type="NCBI Taxonomy" id="443218"/>
    <lineage>
        <taxon>Bacteria</taxon>
        <taxon>Bacillati</taxon>
        <taxon>Actinomycetota</taxon>
        <taxon>Actinomycetes</taxon>
        <taxon>Mycobacteriales</taxon>
        <taxon>Hoyosellaceae</taxon>
        <taxon>Hoyosella</taxon>
    </lineage>
</organism>
<dbReference type="EMBL" id="CP002786">
    <property type="protein sequence ID" value="AEF42498.1"/>
    <property type="molecule type" value="Genomic_DNA"/>
</dbReference>
<evidence type="ECO:0000256" key="1">
    <source>
        <dbReference type="ARBA" id="ARBA00008655"/>
    </source>
</evidence>
<dbReference type="OrthoDB" id="25607at2"/>
<keyword evidence="4" id="KW-0594">Phospholipid biosynthesis</keyword>
<dbReference type="CDD" id="cd07989">
    <property type="entry name" value="LPLAT_AGPAT-like"/>
    <property type="match status" value="1"/>
</dbReference>
<keyword evidence="3 4" id="KW-0012">Acyltransferase</keyword>
<comment type="similarity">
    <text evidence="1 4">Belongs to the 1-acyl-sn-glycerol-3-phosphate acyltransferase family.</text>
</comment>
<dbReference type="NCBIfam" id="TIGR01490">
    <property type="entry name" value="HAD-SF-IB-hyp1"/>
    <property type="match status" value="1"/>
</dbReference>
<dbReference type="NCBIfam" id="TIGR01488">
    <property type="entry name" value="HAD-SF-IB"/>
    <property type="match status" value="1"/>
</dbReference>
<dbReference type="Pfam" id="PF12710">
    <property type="entry name" value="HAD"/>
    <property type="match status" value="1"/>
</dbReference>
<name>F6EJ82_HOYSD</name>
<dbReference type="AlphaFoldDB" id="F6EJ82"/>
<dbReference type="eggNOG" id="COG0204">
    <property type="taxonomic scope" value="Bacteria"/>
</dbReference>
<dbReference type="InterPro" id="IPR023214">
    <property type="entry name" value="HAD_sf"/>
</dbReference>
<dbReference type="GO" id="GO:0016020">
    <property type="term" value="C:membrane"/>
    <property type="evidence" value="ECO:0007669"/>
    <property type="project" value="InterPro"/>
</dbReference>
<reference evidence="6 7" key="1">
    <citation type="journal article" date="2011" name="J. Bacteriol.">
        <title>Complete genome sequence of Amycolicicoccus subflavus DQS3-9A1T, an actinomycete isolated from crude oil-polluted soil.</title>
        <authorList>
            <person name="Cai M."/>
            <person name="Chen W.M."/>
            <person name="Nie Y."/>
            <person name="Chi C.Q."/>
            <person name="Wang Y.N."/>
            <person name="Tang Y.Q."/>
            <person name="Li G.Y."/>
            <person name="Wu X.L."/>
        </authorList>
    </citation>
    <scope>NUCLEOTIDE SEQUENCE [LARGE SCALE GENOMIC DNA]</scope>
    <source>
        <strain evidence="7">DSM 45089 / DQS3-9A1</strain>
    </source>
</reference>
<dbReference type="SUPFAM" id="SSF56784">
    <property type="entry name" value="HAD-like"/>
    <property type="match status" value="1"/>
</dbReference>
<dbReference type="NCBIfam" id="TIGR00530">
    <property type="entry name" value="AGP_acyltrn"/>
    <property type="match status" value="1"/>
</dbReference>
<dbReference type="STRING" id="443218.AS9A_4064"/>
<dbReference type="GO" id="GO:0006654">
    <property type="term" value="P:phosphatidic acid biosynthetic process"/>
    <property type="evidence" value="ECO:0007669"/>
    <property type="project" value="TreeGrafter"/>
</dbReference>
<dbReference type="EC" id="2.3.1.51" evidence="4"/>
<dbReference type="InterPro" id="IPR036412">
    <property type="entry name" value="HAD-like_sf"/>
</dbReference>
<keyword evidence="4" id="KW-0443">Lipid metabolism</keyword>
<keyword evidence="4" id="KW-1208">Phospholipid metabolism</keyword>
<evidence type="ECO:0000256" key="4">
    <source>
        <dbReference type="RuleBase" id="RU361267"/>
    </source>
</evidence>
<sequence>MNIREAVDRIRQGPSGESVGAFFDFTGTVLQGYSPLRPVRAKRVTQHGQNAAIASDLMKTLRTSKTEESFQHMVRTIYPNWAGQADEDVDTIARQLFERTIAGRVYPEVWHLVHAHLSKGHTVAIVTSGPRYLAEAAARAFGVPHVLATALAAKEGVLTGELEGAPLWRREKAAAVRRFASSHALDLESSYGYSHGSEDVDVLSAVANAVAINPDTVLTRVADQQHWPVLRFAPRGAVNPVQAVRTVAGYGGFLGAVGAGLSRGVLKRDHRLGVDAAIGSSADVALRIAGIDVHVRGKRNIWSDRPAVFIFNHQSQLDTLILAKVLRGGFTAIVKKEMAAHRVFGPILRTADVVFIDRADSARAREALRPVEETLRSGLSIVIAPEGTRSLTPKLGPFKKGAFHIARQAGVPVIPFIIRNAGELMWKHGKVLRDGVVDVVVGDPIDVSAWSDQDFDANVESVRSIFVRTLEEWPQTE</sequence>
<dbReference type="SUPFAM" id="SSF69593">
    <property type="entry name" value="Glycerol-3-phosphate (1)-acyltransferase"/>
    <property type="match status" value="1"/>
</dbReference>
<keyword evidence="6" id="KW-0378">Hydrolase</keyword>
<keyword evidence="7" id="KW-1185">Reference proteome</keyword>
<dbReference type="SMART" id="SM00563">
    <property type="entry name" value="PlsC"/>
    <property type="match status" value="1"/>
</dbReference>
<dbReference type="Gene3D" id="3.40.50.1000">
    <property type="entry name" value="HAD superfamily/HAD-like"/>
    <property type="match status" value="1"/>
</dbReference>